<dbReference type="GO" id="GO:0036498">
    <property type="term" value="P:IRE1-mediated unfolded protein response"/>
    <property type="evidence" value="ECO:0007669"/>
    <property type="project" value="TreeGrafter"/>
</dbReference>
<dbReference type="EMBL" id="GDIQ01029137">
    <property type="protein sequence ID" value="JAN65600.1"/>
    <property type="molecule type" value="Transcribed_RNA"/>
</dbReference>
<dbReference type="GO" id="GO:0004674">
    <property type="term" value="F:protein serine/threonine kinase activity"/>
    <property type="evidence" value="ECO:0007669"/>
    <property type="project" value="InterPro"/>
</dbReference>
<reference evidence="2" key="1">
    <citation type="submission" date="2015-10" db="EMBL/GenBank/DDBJ databases">
        <title>EvidentialGene: Evidence-directed Construction of Complete mRNA Transcriptomes without Genomes.</title>
        <authorList>
            <person name="Gilbert D.G."/>
        </authorList>
    </citation>
    <scope>NUCLEOTIDE SEQUENCE</scope>
</reference>
<evidence type="ECO:0000259" key="1">
    <source>
        <dbReference type="PROSITE" id="PS50011"/>
    </source>
</evidence>
<dbReference type="InterPro" id="IPR011009">
    <property type="entry name" value="Kinase-like_dom_sf"/>
</dbReference>
<evidence type="ECO:0000313" key="2">
    <source>
        <dbReference type="EMBL" id="JAN17921.1"/>
    </source>
</evidence>
<dbReference type="GO" id="GO:1990604">
    <property type="term" value="C:IRE1-TRAF2-ASK1 complex"/>
    <property type="evidence" value="ECO:0007669"/>
    <property type="project" value="TreeGrafter"/>
</dbReference>
<dbReference type="PROSITE" id="PS00108">
    <property type="entry name" value="PROTEIN_KINASE_ST"/>
    <property type="match status" value="1"/>
</dbReference>
<dbReference type="GO" id="GO:0051082">
    <property type="term" value="F:unfolded protein binding"/>
    <property type="evidence" value="ECO:0007669"/>
    <property type="project" value="TreeGrafter"/>
</dbReference>
<dbReference type="GO" id="GO:0004521">
    <property type="term" value="F:RNA endonuclease activity"/>
    <property type="evidence" value="ECO:0007669"/>
    <property type="project" value="InterPro"/>
</dbReference>
<name>A0A0P6DIX2_9CRUS</name>
<accession>A0A0P6DIX2</accession>
<dbReference type="PROSITE" id="PS50011">
    <property type="entry name" value="PROTEIN_KINASE_DOM"/>
    <property type="match status" value="1"/>
</dbReference>
<dbReference type="EMBL" id="GDIQ01076816">
    <property type="protein sequence ID" value="JAN17921.1"/>
    <property type="molecule type" value="Transcribed_RNA"/>
</dbReference>
<keyword evidence="2" id="KW-0418">Kinase</keyword>
<dbReference type="SMART" id="SM00220">
    <property type="entry name" value="S_TKc"/>
    <property type="match status" value="1"/>
</dbReference>
<dbReference type="PANTHER" id="PTHR13954:SF6">
    <property type="entry name" value="NON-SPECIFIC SERINE_THREONINE PROTEIN KINASE"/>
    <property type="match status" value="1"/>
</dbReference>
<proteinExistence type="predicted"/>
<dbReference type="GO" id="GO:0070059">
    <property type="term" value="P:intrinsic apoptotic signaling pathway in response to endoplasmic reticulum stress"/>
    <property type="evidence" value="ECO:0007669"/>
    <property type="project" value="TreeGrafter"/>
</dbReference>
<protein>
    <submittedName>
        <fullName evidence="2">Calcium/calmodulin-dependent protein kinase kinase</fullName>
    </submittedName>
</protein>
<dbReference type="AlphaFoldDB" id="A0A0P6DIX2"/>
<dbReference type="InterPro" id="IPR045133">
    <property type="entry name" value="IRE1/2-like"/>
</dbReference>
<dbReference type="Pfam" id="PF00069">
    <property type="entry name" value="Pkinase"/>
    <property type="match status" value="1"/>
</dbReference>
<organism evidence="2">
    <name type="scientific">Daphnia magna</name>
    <dbReference type="NCBI Taxonomy" id="35525"/>
    <lineage>
        <taxon>Eukaryota</taxon>
        <taxon>Metazoa</taxon>
        <taxon>Ecdysozoa</taxon>
        <taxon>Arthropoda</taxon>
        <taxon>Crustacea</taxon>
        <taxon>Branchiopoda</taxon>
        <taxon>Diplostraca</taxon>
        <taxon>Cladocera</taxon>
        <taxon>Anomopoda</taxon>
        <taxon>Daphniidae</taxon>
        <taxon>Daphnia</taxon>
    </lineage>
</organism>
<dbReference type="SUPFAM" id="SSF56112">
    <property type="entry name" value="Protein kinase-like (PK-like)"/>
    <property type="match status" value="1"/>
</dbReference>
<dbReference type="InterPro" id="IPR008271">
    <property type="entry name" value="Ser/Thr_kinase_AS"/>
</dbReference>
<feature type="domain" description="Protein kinase" evidence="1">
    <location>
        <begin position="12"/>
        <end position="287"/>
    </location>
</feature>
<dbReference type="OrthoDB" id="6348592at2759"/>
<dbReference type="InterPro" id="IPR000719">
    <property type="entry name" value="Prot_kinase_dom"/>
</dbReference>
<dbReference type="Gene3D" id="1.10.510.10">
    <property type="entry name" value="Transferase(Phosphotransferase) domain 1"/>
    <property type="match status" value="1"/>
</dbReference>
<sequence>MSCEDPSPIMEVDEKVLLGKGAEGHVFLGTFAGEKVAIKRVLTNADTVVDPARQRREDETMKKLEHPNVLKLIEVVEKQNFRYLILEFCVGTIRDYIRKKYTGPMPSEIEGMMQMASGLQYIHSQNFVHRDIKPENVLISSSHVLKISDFGICRPVTTSSQSFSLSSVPTGTRMFNSPELLQSEDKSPEEKQQIKAYVSTDIFSLGCLFFSYITMGGHPFAKEKTIIEFVTVANIFKGKKYLGKDGCELGLSKDHYAFSMIDGMTEVNPTSRWTLDRVLKTLENQKLKLAQDEDNKH</sequence>
<dbReference type="PANTHER" id="PTHR13954">
    <property type="entry name" value="IRE1-RELATED"/>
    <property type="match status" value="1"/>
</dbReference>
<dbReference type="GO" id="GO:0005524">
    <property type="term" value="F:ATP binding"/>
    <property type="evidence" value="ECO:0007669"/>
    <property type="project" value="InterPro"/>
</dbReference>
<keyword evidence="2" id="KW-0808">Transferase</keyword>